<evidence type="ECO:0000256" key="12">
    <source>
        <dbReference type="SAM" id="Phobius"/>
    </source>
</evidence>
<dbReference type="EMBL" id="CACVAQ010000286">
    <property type="protein sequence ID" value="CAA6820528.1"/>
    <property type="molecule type" value="Genomic_DNA"/>
</dbReference>
<dbReference type="InterPro" id="IPR044925">
    <property type="entry name" value="His-Me_finger_sf"/>
</dbReference>
<keyword evidence="12" id="KW-0472">Membrane</keyword>
<dbReference type="PANTHER" id="PTHR13966:SF5">
    <property type="entry name" value="ENDONUCLEASE G, MITOCHONDRIAL"/>
    <property type="match status" value="1"/>
</dbReference>
<proteinExistence type="inferred from homology"/>
<dbReference type="PANTHER" id="PTHR13966">
    <property type="entry name" value="ENDONUCLEASE RELATED"/>
    <property type="match status" value="1"/>
</dbReference>
<feature type="region of interest" description="Disordered" evidence="11">
    <location>
        <begin position="1"/>
        <end position="27"/>
    </location>
</feature>
<feature type="transmembrane region" description="Helical" evidence="12">
    <location>
        <begin position="34"/>
        <end position="57"/>
    </location>
</feature>
<feature type="domain" description="DNA/RNA non-specific endonuclease/pyrophosphatase/phosphodiesterase" evidence="14">
    <location>
        <begin position="116"/>
        <end position="310"/>
    </location>
</feature>
<dbReference type="PROSITE" id="PS01070">
    <property type="entry name" value="NUCLEASE_NON_SPEC"/>
    <property type="match status" value="1"/>
</dbReference>
<evidence type="ECO:0000256" key="5">
    <source>
        <dbReference type="ARBA" id="ARBA00022759"/>
    </source>
</evidence>
<evidence type="ECO:0000256" key="6">
    <source>
        <dbReference type="ARBA" id="ARBA00022801"/>
    </source>
</evidence>
<organism evidence="15">
    <name type="scientific">uncultured Aureispira sp</name>
    <dbReference type="NCBI Taxonomy" id="1331704"/>
    <lineage>
        <taxon>Bacteria</taxon>
        <taxon>Pseudomonadati</taxon>
        <taxon>Bacteroidota</taxon>
        <taxon>Saprospiria</taxon>
        <taxon>Saprospirales</taxon>
        <taxon>Saprospiraceae</taxon>
        <taxon>Aureispira</taxon>
        <taxon>environmental samples</taxon>
    </lineage>
</organism>
<evidence type="ECO:0000259" key="14">
    <source>
        <dbReference type="SMART" id="SM00892"/>
    </source>
</evidence>
<gene>
    <name evidence="15" type="ORF">HELGO_WM44916</name>
</gene>
<dbReference type="CDD" id="cd00091">
    <property type="entry name" value="NUC"/>
    <property type="match status" value="1"/>
</dbReference>
<dbReference type="GO" id="GO:0016787">
    <property type="term" value="F:hydrolase activity"/>
    <property type="evidence" value="ECO:0007669"/>
    <property type="project" value="UniProtKB-KW"/>
</dbReference>
<dbReference type="EC" id="3.1.30.-" evidence="10"/>
<dbReference type="Pfam" id="PF01223">
    <property type="entry name" value="Endonuclease_NS"/>
    <property type="match status" value="1"/>
</dbReference>
<evidence type="ECO:0000259" key="13">
    <source>
        <dbReference type="SMART" id="SM00477"/>
    </source>
</evidence>
<comment type="cofactor">
    <cofactor evidence="1 10">
        <name>Mg(2+)</name>
        <dbReference type="ChEBI" id="CHEBI:18420"/>
    </cofactor>
</comment>
<comment type="similarity">
    <text evidence="2 10">Belongs to the DNA/RNA non-specific endonuclease family.</text>
</comment>
<dbReference type="InterPro" id="IPR040255">
    <property type="entry name" value="Non-specific_endonuclease"/>
</dbReference>
<sequence length="335" mass="38187">MAKKKNNRSTKTTQDSNTDDLQDMKPKRSWQRKITTFFTAILGAGTIAFFTPLFGVLDDATGGLLTDIWSTVATIEDEVTNIDDNKDIPTPNINDFQEDKTIGLPAFQVGDQMVVTHKSYVLRYNEVHEQAEWVAHTLLARHLKGDNPRRDNFKTDPDVATKTAKPTDYARSGYDRGHLAPAADFKYSAEAISESFYMSNMSPQLPAFNRGMWKGLENKVREWATAKKQLYIVSGPVLKKYLRKIGTENKISVPKQFYKIVVHLDPNHPHAIAFLMPNKLCEGFYDDYRVSIDEIEALTQIDFFSKLPDDLENYLEQSNTSDRWFDTPEAIPSPY</sequence>
<evidence type="ECO:0000256" key="1">
    <source>
        <dbReference type="ARBA" id="ARBA00001946"/>
    </source>
</evidence>
<reference evidence="15" key="1">
    <citation type="submission" date="2020-01" db="EMBL/GenBank/DDBJ databases">
        <authorList>
            <person name="Meier V. D."/>
            <person name="Meier V D."/>
        </authorList>
    </citation>
    <scope>NUCLEOTIDE SEQUENCE</scope>
    <source>
        <strain evidence="15">HLG_WM_MAG_10</strain>
    </source>
</reference>
<keyword evidence="5 10" id="KW-0255">Endonuclease</keyword>
<name>A0A6S6TWI5_9BACT</name>
<dbReference type="GO" id="GO:0004519">
    <property type="term" value="F:endonuclease activity"/>
    <property type="evidence" value="ECO:0007669"/>
    <property type="project" value="UniProtKB-UniRule"/>
</dbReference>
<protein>
    <recommendedName>
        <fullName evidence="10">Endonuclease</fullName>
        <ecNumber evidence="10">3.1.30.-</ecNumber>
    </recommendedName>
</protein>
<accession>A0A6S6TWI5</accession>
<keyword evidence="12" id="KW-0812">Transmembrane</keyword>
<keyword evidence="4 9" id="KW-0479">Metal-binding</keyword>
<evidence type="ECO:0000256" key="3">
    <source>
        <dbReference type="ARBA" id="ARBA00022722"/>
    </source>
</evidence>
<dbReference type="SMART" id="SM00477">
    <property type="entry name" value="NUC"/>
    <property type="match status" value="1"/>
</dbReference>
<dbReference type="InterPro" id="IPR001604">
    <property type="entry name" value="Endo_G_ENPP1-like_dom"/>
</dbReference>
<evidence type="ECO:0000256" key="7">
    <source>
        <dbReference type="ARBA" id="ARBA00022842"/>
    </source>
</evidence>
<evidence type="ECO:0000256" key="11">
    <source>
        <dbReference type="SAM" id="MobiDB-lite"/>
    </source>
</evidence>
<dbReference type="GO" id="GO:0046872">
    <property type="term" value="F:metal ion binding"/>
    <property type="evidence" value="ECO:0007669"/>
    <property type="project" value="UniProtKB-KW"/>
</dbReference>
<evidence type="ECO:0000256" key="2">
    <source>
        <dbReference type="ARBA" id="ARBA00010052"/>
    </source>
</evidence>
<keyword evidence="6 10" id="KW-0378">Hydrolase</keyword>
<evidence type="ECO:0000256" key="9">
    <source>
        <dbReference type="PIRSR" id="PIRSR640255-2"/>
    </source>
</evidence>
<dbReference type="InterPro" id="IPR020821">
    <property type="entry name" value="ENPP1-3/EXOG-like_nuc-like"/>
</dbReference>
<dbReference type="AlphaFoldDB" id="A0A6S6TWI5"/>
<evidence type="ECO:0000313" key="15">
    <source>
        <dbReference type="EMBL" id="CAA6820528.1"/>
    </source>
</evidence>
<keyword evidence="12" id="KW-1133">Transmembrane helix</keyword>
<dbReference type="SMART" id="SM00892">
    <property type="entry name" value="Endonuclease_NS"/>
    <property type="match status" value="1"/>
</dbReference>
<feature type="domain" description="ENPP1-3/EXOG-like endonuclease/phosphodiesterase" evidence="13">
    <location>
        <begin position="117"/>
        <end position="310"/>
    </location>
</feature>
<evidence type="ECO:0000256" key="4">
    <source>
        <dbReference type="ARBA" id="ARBA00022723"/>
    </source>
</evidence>
<dbReference type="Gene3D" id="3.40.570.10">
    <property type="entry name" value="Extracellular Endonuclease, subunit A"/>
    <property type="match status" value="1"/>
</dbReference>
<dbReference type="GO" id="GO:0003676">
    <property type="term" value="F:nucleic acid binding"/>
    <property type="evidence" value="ECO:0007669"/>
    <property type="project" value="InterPro"/>
</dbReference>
<dbReference type="InterPro" id="IPR044929">
    <property type="entry name" value="DNA/RNA_non-sp_Endonuclease_sf"/>
</dbReference>
<keyword evidence="7" id="KW-0460">Magnesium</keyword>
<evidence type="ECO:0000256" key="8">
    <source>
        <dbReference type="PIRSR" id="PIRSR640255-1"/>
    </source>
</evidence>
<dbReference type="InterPro" id="IPR018524">
    <property type="entry name" value="DNA/RNA_endonuclease_AS"/>
</dbReference>
<feature type="active site" description="Proton acceptor" evidence="8">
    <location>
        <position position="178"/>
    </location>
</feature>
<dbReference type="SUPFAM" id="SSF54060">
    <property type="entry name" value="His-Me finger endonucleases"/>
    <property type="match status" value="1"/>
</dbReference>
<feature type="binding site" evidence="9">
    <location>
        <position position="209"/>
    </location>
    <ligand>
        <name>Mg(2+)</name>
        <dbReference type="ChEBI" id="CHEBI:18420"/>
        <note>catalytic</note>
    </ligand>
</feature>
<keyword evidence="3 10" id="KW-0540">Nuclease</keyword>
<evidence type="ECO:0000256" key="10">
    <source>
        <dbReference type="RuleBase" id="RU366055"/>
    </source>
</evidence>